<keyword evidence="2" id="KW-0479">Metal-binding</keyword>
<comment type="cofactor">
    <cofactor evidence="1">
        <name>[4Fe-4S] cluster</name>
        <dbReference type="ChEBI" id="CHEBI:49883"/>
    </cofactor>
</comment>
<dbReference type="CDD" id="cd01335">
    <property type="entry name" value="Radical_SAM"/>
    <property type="match status" value="1"/>
</dbReference>
<dbReference type="Pfam" id="PF04055">
    <property type="entry name" value="Radical_SAM"/>
    <property type="match status" value="1"/>
</dbReference>
<dbReference type="EMBL" id="JAHLQL010000002">
    <property type="protein sequence ID" value="MBU5591839.1"/>
    <property type="molecule type" value="Genomic_DNA"/>
</dbReference>
<dbReference type="SFLD" id="SFLDG01067">
    <property type="entry name" value="SPASM/twitch_domain_containing"/>
    <property type="match status" value="1"/>
</dbReference>
<dbReference type="PANTHER" id="PTHR11228:SF7">
    <property type="entry name" value="PQQA PEPTIDE CYCLASE"/>
    <property type="match status" value="1"/>
</dbReference>
<sequence length="343" mass="39490">MMDTDTSNIYSEIYDLAEKNNTLVNVIIELLTKCNWKCKHCYIPSHDNEGISKEVLFDMFTQLRQLPCFDLTLTGGEIFYRKDIMDIIRKAREMNFNLTLLTNVSLLDEEKIKELAHLYINQISCTIFSLDENIHDSITEIPGSLKKALNNIMLIKKYGIPLEIKTIVMKQNYNSFKDVEIFCSENGFQFKVDAEIFSKNNGDSAPHQLKMSENQLQEVLVDIDKMRGFSIHKHSANEPICPIIKSSISINSNGDVYPCNKYFYKIGNIYDNSINHIWNDNSLLNKIKNLQWKDLLKCFECENNEYCSRCPGVALLEDGNLLGKSSLACEFANVRYKLYSSNS</sequence>
<keyword evidence="2" id="KW-0004">4Fe-4S</keyword>
<dbReference type="PIRSF" id="PIRSF037420">
    <property type="entry name" value="PQQ_syn_pqqE"/>
    <property type="match status" value="1"/>
</dbReference>
<feature type="domain" description="Radical SAM core" evidence="3">
    <location>
        <begin position="18"/>
        <end position="230"/>
    </location>
</feature>
<keyword evidence="2" id="KW-0411">Iron-sulfur</keyword>
<protein>
    <submittedName>
        <fullName evidence="4">Radical SAM protein</fullName>
    </submittedName>
</protein>
<name>A0ABS6F010_9CLOT</name>
<evidence type="ECO:0000256" key="1">
    <source>
        <dbReference type="ARBA" id="ARBA00001966"/>
    </source>
</evidence>
<dbReference type="InterPro" id="IPR007197">
    <property type="entry name" value="rSAM"/>
</dbReference>
<dbReference type="PROSITE" id="PS51918">
    <property type="entry name" value="RADICAL_SAM"/>
    <property type="match status" value="1"/>
</dbReference>
<dbReference type="Pfam" id="PF13186">
    <property type="entry name" value="SPASM"/>
    <property type="match status" value="1"/>
</dbReference>
<evidence type="ECO:0000259" key="3">
    <source>
        <dbReference type="PROSITE" id="PS51918"/>
    </source>
</evidence>
<evidence type="ECO:0000256" key="2">
    <source>
        <dbReference type="ARBA" id="ARBA00022485"/>
    </source>
</evidence>
<dbReference type="SFLD" id="SFLDG01386">
    <property type="entry name" value="main_SPASM_domain-containing"/>
    <property type="match status" value="1"/>
</dbReference>
<keyword evidence="2" id="KW-0408">Iron</keyword>
<dbReference type="InterPro" id="IPR017200">
    <property type="entry name" value="PqqE-like"/>
</dbReference>
<comment type="caution">
    <text evidence="4">The sequence shown here is derived from an EMBL/GenBank/DDBJ whole genome shotgun (WGS) entry which is preliminary data.</text>
</comment>
<proteinExistence type="predicted"/>
<evidence type="ECO:0000313" key="4">
    <source>
        <dbReference type="EMBL" id="MBU5591839.1"/>
    </source>
</evidence>
<gene>
    <name evidence="4" type="ORF">KQI89_08675</name>
</gene>
<evidence type="ECO:0000313" key="5">
    <source>
        <dbReference type="Proteomes" id="UP000736583"/>
    </source>
</evidence>
<dbReference type="NCBIfam" id="TIGR04085">
    <property type="entry name" value="rSAM_more_4Fe4S"/>
    <property type="match status" value="1"/>
</dbReference>
<dbReference type="RefSeq" id="WP_216456775.1">
    <property type="nucleotide sequence ID" value="NZ_JAHLQL010000002.1"/>
</dbReference>
<reference evidence="4 5" key="1">
    <citation type="submission" date="2021-06" db="EMBL/GenBank/DDBJ databases">
        <authorList>
            <person name="Sun Q."/>
            <person name="Li D."/>
        </authorList>
    </citation>
    <scope>NUCLEOTIDE SEQUENCE [LARGE SCALE GENOMIC DNA]</scope>
    <source>
        <strain evidence="4 5">MSJ-4</strain>
    </source>
</reference>
<organism evidence="4 5">
    <name type="scientific">Clostridium simiarum</name>
    <dbReference type="NCBI Taxonomy" id="2841506"/>
    <lineage>
        <taxon>Bacteria</taxon>
        <taxon>Bacillati</taxon>
        <taxon>Bacillota</taxon>
        <taxon>Clostridia</taxon>
        <taxon>Eubacteriales</taxon>
        <taxon>Clostridiaceae</taxon>
        <taxon>Clostridium</taxon>
    </lineage>
</organism>
<dbReference type="PANTHER" id="PTHR11228">
    <property type="entry name" value="RADICAL SAM DOMAIN PROTEIN"/>
    <property type="match status" value="1"/>
</dbReference>
<dbReference type="Proteomes" id="UP000736583">
    <property type="component" value="Unassembled WGS sequence"/>
</dbReference>
<dbReference type="InterPro" id="IPR050377">
    <property type="entry name" value="Radical_SAM_PqqE_MftC-like"/>
</dbReference>
<keyword evidence="5" id="KW-1185">Reference proteome</keyword>
<dbReference type="InterPro" id="IPR023885">
    <property type="entry name" value="4Fe4S-binding_SPASM_dom"/>
</dbReference>
<accession>A0ABS6F010</accession>
<dbReference type="SFLD" id="SFLDS00029">
    <property type="entry name" value="Radical_SAM"/>
    <property type="match status" value="1"/>
</dbReference>